<keyword evidence="3" id="KW-1185">Reference proteome</keyword>
<dbReference type="Gene3D" id="2.120.10.10">
    <property type="match status" value="1"/>
</dbReference>
<dbReference type="CDD" id="cd15482">
    <property type="entry name" value="Sialidase_non-viral"/>
    <property type="match status" value="1"/>
</dbReference>
<keyword evidence="1" id="KW-0732">Signal</keyword>
<gene>
    <name evidence="2" type="ORF">LOC68_08820</name>
</gene>
<dbReference type="InterPro" id="IPR036278">
    <property type="entry name" value="Sialidase_sf"/>
</dbReference>
<name>A0A9X1SGB2_9BACT</name>
<evidence type="ECO:0000256" key="1">
    <source>
        <dbReference type="SAM" id="SignalP"/>
    </source>
</evidence>
<organism evidence="2 3">
    <name type="scientific">Blastopirellula sediminis</name>
    <dbReference type="NCBI Taxonomy" id="2894196"/>
    <lineage>
        <taxon>Bacteria</taxon>
        <taxon>Pseudomonadati</taxon>
        <taxon>Planctomycetota</taxon>
        <taxon>Planctomycetia</taxon>
        <taxon>Pirellulales</taxon>
        <taxon>Pirellulaceae</taxon>
        <taxon>Blastopirellula</taxon>
    </lineage>
</organism>
<feature type="chain" id="PRO_5040992945" evidence="1">
    <location>
        <begin position="26"/>
        <end position="526"/>
    </location>
</feature>
<reference evidence="2" key="1">
    <citation type="submission" date="2021-11" db="EMBL/GenBank/DDBJ databases">
        <title>Genome sequence.</title>
        <authorList>
            <person name="Sun Q."/>
        </authorList>
    </citation>
    <scope>NUCLEOTIDE SEQUENCE</scope>
    <source>
        <strain evidence="2">JC732</strain>
    </source>
</reference>
<keyword evidence="2" id="KW-0378">Hydrolase</keyword>
<evidence type="ECO:0000313" key="2">
    <source>
        <dbReference type="EMBL" id="MCC9628496.1"/>
    </source>
</evidence>
<protein>
    <submittedName>
        <fullName evidence="2">Glycoside hydrolase</fullName>
    </submittedName>
</protein>
<dbReference type="GO" id="GO:0016787">
    <property type="term" value="F:hydrolase activity"/>
    <property type="evidence" value="ECO:0007669"/>
    <property type="project" value="UniProtKB-KW"/>
</dbReference>
<proteinExistence type="predicted"/>
<comment type="caution">
    <text evidence="2">The sequence shown here is derived from an EMBL/GenBank/DDBJ whole genome shotgun (WGS) entry which is preliminary data.</text>
</comment>
<dbReference type="EMBL" id="JAJKFT010000004">
    <property type="protein sequence ID" value="MCC9628496.1"/>
    <property type="molecule type" value="Genomic_DNA"/>
</dbReference>
<accession>A0A9X1SGB2</accession>
<sequence length="526" mass="56591">MTRPISILSCLLAMLAVGEFDSVKAETPTSSVWNGTPVSLTANEMSIATGQPSLVLMSSGSTHVPVWSLSGGTVGQSVSGVVDGFPSDVAAVKVEIVVTTNDKETSSDFSDVYRVHLSQMVEGAPFTARNFLGDVVRTTLPPAPLYARTILLESYYEVKPHAPITVRVQREPGDPADTFTRPTGLALVRVTPLPALAKPLVVQEGPGYDSWPMMQAMGDKLVCTYSRGSGHTIGEDARAVYARTSTDQGKSWTPETVVANSPGYGDVTVGKGLDSTGAMLLWVRRVGKQWHHDLYRTTDGVKFELIATPEMEVTPIQITDVIDVPTVGLMALWFAGSYGDPGPNHSWGTLTSSDDGKTWKQNVIEAELTKENWPTEPSAVYLGDGKLLAIGRTEVGGNSTTRSQFQMVSTDYGATWKRSPTNISDVVISTPSLILDADTGLLSNYYYQRGPRGLLRRRVVDPNFIFDHPQSWPASEAIAAGSQLTVDAGNANATWIGDKHFISYYSGAAPDTSVFVAEVPAPQAEK</sequence>
<dbReference type="Proteomes" id="UP001139103">
    <property type="component" value="Unassembled WGS sequence"/>
</dbReference>
<feature type="signal peptide" evidence="1">
    <location>
        <begin position="1"/>
        <end position="25"/>
    </location>
</feature>
<evidence type="ECO:0000313" key="3">
    <source>
        <dbReference type="Proteomes" id="UP001139103"/>
    </source>
</evidence>
<dbReference type="RefSeq" id="WP_230217816.1">
    <property type="nucleotide sequence ID" value="NZ_JAJKFT010000004.1"/>
</dbReference>
<dbReference type="AlphaFoldDB" id="A0A9X1SGB2"/>
<dbReference type="SUPFAM" id="SSF50939">
    <property type="entry name" value="Sialidases"/>
    <property type="match status" value="1"/>
</dbReference>